<keyword evidence="1" id="KW-1133">Transmembrane helix</keyword>
<feature type="transmembrane region" description="Helical" evidence="1">
    <location>
        <begin position="75"/>
        <end position="96"/>
    </location>
</feature>
<proteinExistence type="predicted"/>
<evidence type="ECO:0000256" key="1">
    <source>
        <dbReference type="SAM" id="Phobius"/>
    </source>
</evidence>
<keyword evidence="3" id="KW-1185">Reference proteome</keyword>
<protein>
    <recommendedName>
        <fullName evidence="4">Beta-carotene 15,15'-monooxygenase</fullName>
    </recommendedName>
</protein>
<dbReference type="RefSeq" id="WP_126448431.1">
    <property type="nucleotide sequence ID" value="NZ_CP034549.1"/>
</dbReference>
<feature type="transmembrane region" description="Helical" evidence="1">
    <location>
        <begin position="40"/>
        <end position="59"/>
    </location>
</feature>
<dbReference type="Proteomes" id="UP000279600">
    <property type="component" value="Chromosome"/>
</dbReference>
<name>A0A3S9MZZ7_9FLAO</name>
<reference evidence="2 3" key="1">
    <citation type="submission" date="2018-12" db="EMBL/GenBank/DDBJ databases">
        <title>Complete genome of Nonlabens sp. MJ115.</title>
        <authorList>
            <person name="Choi H.S."/>
            <person name="Jung J."/>
        </authorList>
    </citation>
    <scope>NUCLEOTIDE SEQUENCE [LARGE SCALE GENOMIC DNA]</scope>
    <source>
        <strain evidence="2 3">MJ115</strain>
    </source>
</reference>
<dbReference type="KEGG" id="noj:EJ995_10885"/>
<keyword evidence="1" id="KW-0472">Membrane</keyword>
<organism evidence="2 3">
    <name type="scientific">Nonlabens ponticola</name>
    <dbReference type="NCBI Taxonomy" id="2496866"/>
    <lineage>
        <taxon>Bacteria</taxon>
        <taxon>Pseudomonadati</taxon>
        <taxon>Bacteroidota</taxon>
        <taxon>Flavobacteriia</taxon>
        <taxon>Flavobacteriales</taxon>
        <taxon>Flavobacteriaceae</taxon>
        <taxon>Nonlabens</taxon>
    </lineage>
</organism>
<evidence type="ECO:0008006" key="4">
    <source>
        <dbReference type="Google" id="ProtNLM"/>
    </source>
</evidence>
<dbReference type="OrthoDB" id="709028at2"/>
<evidence type="ECO:0000313" key="3">
    <source>
        <dbReference type="Proteomes" id="UP000279600"/>
    </source>
</evidence>
<sequence>MDQLDILKSKWQAQSTDYPTYSREQLTPLLASKSSSIVKWLFYIAIGEFIFFVLLNILLSDSESTEMSISIMGEFLFYGSYVLHYVAIGIFIYLFWKNYKNISASQPTRSLMKNILKTRKTMKWYIWYNLIYIMLFGVIATLLIVTNDLEFAKLMNQPNFAEHKQTLVIGYIVSMFVILTVICAVLYGFYSLIYGILLRRLKRNYQELKKMEV</sequence>
<feature type="transmembrane region" description="Helical" evidence="1">
    <location>
        <begin position="166"/>
        <end position="193"/>
    </location>
</feature>
<feature type="transmembrane region" description="Helical" evidence="1">
    <location>
        <begin position="125"/>
        <end position="146"/>
    </location>
</feature>
<gene>
    <name evidence="2" type="ORF">EJ995_10885</name>
</gene>
<dbReference type="EMBL" id="CP034549">
    <property type="protein sequence ID" value="AZQ44718.1"/>
    <property type="molecule type" value="Genomic_DNA"/>
</dbReference>
<dbReference type="AlphaFoldDB" id="A0A3S9MZZ7"/>
<accession>A0A3S9MZZ7</accession>
<keyword evidence="1" id="KW-0812">Transmembrane</keyword>
<evidence type="ECO:0000313" key="2">
    <source>
        <dbReference type="EMBL" id="AZQ44718.1"/>
    </source>
</evidence>